<evidence type="ECO:0000256" key="1">
    <source>
        <dbReference type="SAM" id="MobiDB-lite"/>
    </source>
</evidence>
<evidence type="ECO:0000313" key="2">
    <source>
        <dbReference type="EMBL" id="JAG13081.1"/>
    </source>
</evidence>
<accession>A0A0A9X085</accession>
<reference evidence="2" key="2">
    <citation type="submission" date="2014-07" db="EMBL/GenBank/DDBJ databases">
        <authorList>
            <person name="Hull J."/>
        </authorList>
    </citation>
    <scope>NUCLEOTIDE SEQUENCE</scope>
</reference>
<organism evidence="2">
    <name type="scientific">Lygus hesperus</name>
    <name type="common">Western plant bug</name>
    <dbReference type="NCBI Taxonomy" id="30085"/>
    <lineage>
        <taxon>Eukaryota</taxon>
        <taxon>Metazoa</taxon>
        <taxon>Ecdysozoa</taxon>
        <taxon>Arthropoda</taxon>
        <taxon>Hexapoda</taxon>
        <taxon>Insecta</taxon>
        <taxon>Pterygota</taxon>
        <taxon>Neoptera</taxon>
        <taxon>Paraneoptera</taxon>
        <taxon>Hemiptera</taxon>
        <taxon>Heteroptera</taxon>
        <taxon>Panheteroptera</taxon>
        <taxon>Cimicomorpha</taxon>
        <taxon>Miridae</taxon>
        <taxon>Mirini</taxon>
        <taxon>Lygus</taxon>
    </lineage>
</organism>
<dbReference type="EMBL" id="GBHO01030523">
    <property type="protein sequence ID" value="JAG13081.1"/>
    <property type="molecule type" value="Transcribed_RNA"/>
</dbReference>
<gene>
    <name evidence="2" type="primary">nifN</name>
    <name evidence="2" type="ORF">CM83_100236</name>
</gene>
<sequence length="216" mass="23192">MADTSVATTLSVLEDMFLNPIRKLRFQIGVGEAASTAGAAVDCDTVSSVHDTSGDDFIRKPQNPQALIVLVTNVSDTASNSDVFAVLQSFVGKYPMQVVVVPPTDVQHPFKLSHLDTFDFEFGWNPVRQSLECCIWPTLSAPHLPCTQYNPACHQPLLPNGGVEQRKGVGKPAASESETYHTEAVAVAVANADDETTSNPDPVEQGPWAQDQDAAV</sequence>
<dbReference type="AlphaFoldDB" id="A0A0A9X085"/>
<reference evidence="2" key="1">
    <citation type="journal article" date="2014" name="PLoS ONE">
        <title>Transcriptome-Based Identification of ABC Transporters in the Western Tarnished Plant Bug Lygus hesperus.</title>
        <authorList>
            <person name="Hull J.J."/>
            <person name="Chaney K."/>
            <person name="Geib S.M."/>
            <person name="Fabrick J.A."/>
            <person name="Brent C.S."/>
            <person name="Walsh D."/>
            <person name="Lavine L.C."/>
        </authorList>
    </citation>
    <scope>NUCLEOTIDE SEQUENCE</scope>
</reference>
<feature type="region of interest" description="Disordered" evidence="1">
    <location>
        <begin position="189"/>
        <end position="216"/>
    </location>
</feature>
<protein>
    <submittedName>
        <fullName evidence="2">Nitrogenase iron-molybdenum cofactor biosynthesis protein nifN</fullName>
    </submittedName>
</protein>
<proteinExistence type="predicted"/>
<name>A0A0A9X085_LYGHE</name>